<dbReference type="CDD" id="cd00082">
    <property type="entry name" value="HisKA"/>
    <property type="match status" value="1"/>
</dbReference>
<dbReference type="Gene3D" id="3.30.565.10">
    <property type="entry name" value="Histidine kinase-like ATPase, C-terminal domain"/>
    <property type="match status" value="1"/>
</dbReference>
<dbReference type="AlphaFoldDB" id="A0A429ZH87"/>
<evidence type="ECO:0000259" key="13">
    <source>
        <dbReference type="PROSITE" id="PS50109"/>
    </source>
</evidence>
<dbReference type="GO" id="GO:0000155">
    <property type="term" value="F:phosphorelay sensor kinase activity"/>
    <property type="evidence" value="ECO:0007669"/>
    <property type="project" value="InterPro"/>
</dbReference>
<evidence type="ECO:0000256" key="5">
    <source>
        <dbReference type="ARBA" id="ARBA00022553"/>
    </source>
</evidence>
<keyword evidence="4" id="KW-1003">Cell membrane</keyword>
<evidence type="ECO:0000256" key="4">
    <source>
        <dbReference type="ARBA" id="ARBA00022475"/>
    </source>
</evidence>
<dbReference type="Proteomes" id="UP000287239">
    <property type="component" value="Unassembled WGS sequence"/>
</dbReference>
<dbReference type="GO" id="GO:0005886">
    <property type="term" value="C:plasma membrane"/>
    <property type="evidence" value="ECO:0007669"/>
    <property type="project" value="UniProtKB-SubCell"/>
</dbReference>
<keyword evidence="8" id="KW-0418">Kinase</keyword>
<dbReference type="PANTHER" id="PTHR45453:SF2">
    <property type="entry name" value="HISTIDINE KINASE"/>
    <property type="match status" value="1"/>
</dbReference>
<evidence type="ECO:0000313" key="15">
    <source>
        <dbReference type="Proteomes" id="UP000287239"/>
    </source>
</evidence>
<keyword evidence="10" id="KW-0902">Two-component regulatory system</keyword>
<dbReference type="PROSITE" id="PS50109">
    <property type="entry name" value="HIS_KIN"/>
    <property type="match status" value="1"/>
</dbReference>
<evidence type="ECO:0000256" key="2">
    <source>
        <dbReference type="ARBA" id="ARBA00004651"/>
    </source>
</evidence>
<dbReference type="Pfam" id="PF02518">
    <property type="entry name" value="HATPase_c"/>
    <property type="match status" value="1"/>
</dbReference>
<feature type="domain" description="Histidine kinase" evidence="13">
    <location>
        <begin position="126"/>
        <end position="336"/>
    </location>
</feature>
<dbReference type="Gene3D" id="1.10.287.130">
    <property type="match status" value="1"/>
</dbReference>
<dbReference type="InterPro" id="IPR003594">
    <property type="entry name" value="HATPase_dom"/>
</dbReference>
<feature type="transmembrane region" description="Helical" evidence="12">
    <location>
        <begin position="12"/>
        <end position="30"/>
    </location>
</feature>
<evidence type="ECO:0000313" key="14">
    <source>
        <dbReference type="EMBL" id="RST93056.1"/>
    </source>
</evidence>
<dbReference type="GO" id="GO:0016036">
    <property type="term" value="P:cellular response to phosphate starvation"/>
    <property type="evidence" value="ECO:0007669"/>
    <property type="project" value="TreeGrafter"/>
</dbReference>
<comment type="catalytic activity">
    <reaction evidence="1">
        <text>ATP + protein L-histidine = ADP + protein N-phospho-L-histidine.</text>
        <dbReference type="EC" id="2.7.13.3"/>
    </reaction>
</comment>
<dbReference type="SUPFAM" id="SSF47384">
    <property type="entry name" value="Homodimeric domain of signal transducing histidine kinase"/>
    <property type="match status" value="1"/>
</dbReference>
<evidence type="ECO:0000256" key="7">
    <source>
        <dbReference type="ARBA" id="ARBA00022692"/>
    </source>
</evidence>
<keyword evidence="9 12" id="KW-1133">Transmembrane helix</keyword>
<evidence type="ECO:0000256" key="12">
    <source>
        <dbReference type="SAM" id="Phobius"/>
    </source>
</evidence>
<gene>
    <name evidence="14" type="ORF">CBF35_12335</name>
</gene>
<evidence type="ECO:0000256" key="3">
    <source>
        <dbReference type="ARBA" id="ARBA00012438"/>
    </source>
</evidence>
<reference evidence="14 15" key="1">
    <citation type="submission" date="2017-05" db="EMBL/GenBank/DDBJ databases">
        <title>Vagococcus spp. assemblies.</title>
        <authorList>
            <person name="Gulvik C.A."/>
        </authorList>
    </citation>
    <scope>NUCLEOTIDE SEQUENCE [LARGE SCALE GENOMIC DNA]</scope>
    <source>
        <strain evidence="14 15">NCFB 2777</strain>
    </source>
</reference>
<dbReference type="SMART" id="SM00388">
    <property type="entry name" value="HisKA"/>
    <property type="match status" value="1"/>
</dbReference>
<dbReference type="InterPro" id="IPR003661">
    <property type="entry name" value="HisK_dim/P_dom"/>
</dbReference>
<dbReference type="PRINTS" id="PR00344">
    <property type="entry name" value="BCTRLSENSOR"/>
</dbReference>
<dbReference type="GeneID" id="98569129"/>
<dbReference type="GO" id="GO:0004721">
    <property type="term" value="F:phosphoprotein phosphatase activity"/>
    <property type="evidence" value="ECO:0007669"/>
    <property type="project" value="TreeGrafter"/>
</dbReference>
<dbReference type="InterPro" id="IPR005467">
    <property type="entry name" value="His_kinase_dom"/>
</dbReference>
<keyword evidence="6" id="KW-0808">Transferase</keyword>
<evidence type="ECO:0000256" key="10">
    <source>
        <dbReference type="ARBA" id="ARBA00023012"/>
    </source>
</evidence>
<comment type="caution">
    <text evidence="14">The sequence shown here is derived from an EMBL/GenBank/DDBJ whole genome shotgun (WGS) entry which is preliminary data.</text>
</comment>
<dbReference type="OrthoDB" id="9780487at2"/>
<dbReference type="Pfam" id="PF00512">
    <property type="entry name" value="HisKA"/>
    <property type="match status" value="1"/>
</dbReference>
<feature type="transmembrane region" description="Helical" evidence="12">
    <location>
        <begin position="42"/>
        <end position="61"/>
    </location>
</feature>
<comment type="subcellular location">
    <subcellularLocation>
        <location evidence="2">Cell membrane</location>
        <topology evidence="2">Multi-pass membrane protein</topology>
    </subcellularLocation>
</comment>
<dbReference type="SUPFAM" id="SSF55874">
    <property type="entry name" value="ATPase domain of HSP90 chaperone/DNA topoisomerase II/histidine kinase"/>
    <property type="match status" value="1"/>
</dbReference>
<dbReference type="SMART" id="SM00387">
    <property type="entry name" value="HATPase_c"/>
    <property type="match status" value="1"/>
</dbReference>
<dbReference type="EMBL" id="NGJU01000020">
    <property type="protein sequence ID" value="RST93056.1"/>
    <property type="molecule type" value="Genomic_DNA"/>
</dbReference>
<evidence type="ECO:0000256" key="6">
    <source>
        <dbReference type="ARBA" id="ARBA00022679"/>
    </source>
</evidence>
<dbReference type="InterPro" id="IPR050351">
    <property type="entry name" value="BphY/WalK/GraS-like"/>
</dbReference>
<evidence type="ECO:0000256" key="9">
    <source>
        <dbReference type="ARBA" id="ARBA00022989"/>
    </source>
</evidence>
<accession>A0A429ZH87</accession>
<protein>
    <recommendedName>
        <fullName evidence="3">histidine kinase</fullName>
        <ecNumber evidence="3">2.7.13.3</ecNumber>
    </recommendedName>
</protein>
<sequence>MKFSTFLKDQLDVIGLALSFLAMTALILWLTPSVHFNWETLLYIIVIASLILLGYLIIRFLKIQKWLALVEKSELTANSPLDQASIPLTGEQAYIHSYIQQLISEQHEALETLIHNQKEQKEFIDSWVHEIKVPLASVKLLNELIEDKIQEKQFYQLENDVQKIESYVDQVLYYSRLDSFSRDYLIQEVSLKSILLPLIRQNANYFIQHNLHYAIEGPDFQVLTDQKWLSFILNQILSNCLKYTADNGQITISLSENERGTWIAITDTGIGIPLEEQRRVFDKGFTGQTGRNQSHHSTGLGLYLAKNLTTKLGHQLYLESTLHEGTTVSLLFPHLNYYTSDQEEKLI</sequence>
<dbReference type="InterPro" id="IPR004358">
    <property type="entry name" value="Sig_transdc_His_kin-like_C"/>
</dbReference>
<keyword evidence="7 12" id="KW-0812">Transmembrane</keyword>
<evidence type="ECO:0000256" key="8">
    <source>
        <dbReference type="ARBA" id="ARBA00022777"/>
    </source>
</evidence>
<name>A0A429ZH87_9ENTE</name>
<dbReference type="RefSeq" id="WP_126781551.1">
    <property type="nucleotide sequence ID" value="NZ_CAUQJP010000006.1"/>
</dbReference>
<keyword evidence="15" id="KW-1185">Reference proteome</keyword>
<proteinExistence type="predicted"/>
<dbReference type="InterPro" id="IPR036097">
    <property type="entry name" value="HisK_dim/P_sf"/>
</dbReference>
<dbReference type="InterPro" id="IPR036890">
    <property type="entry name" value="HATPase_C_sf"/>
</dbReference>
<dbReference type="PANTHER" id="PTHR45453">
    <property type="entry name" value="PHOSPHATE REGULON SENSOR PROTEIN PHOR"/>
    <property type="match status" value="1"/>
</dbReference>
<evidence type="ECO:0000256" key="1">
    <source>
        <dbReference type="ARBA" id="ARBA00000085"/>
    </source>
</evidence>
<keyword evidence="5" id="KW-0597">Phosphoprotein</keyword>
<keyword evidence="11 12" id="KW-0472">Membrane</keyword>
<organism evidence="14 15">
    <name type="scientific">Vagococcus salmoninarum</name>
    <dbReference type="NCBI Taxonomy" id="2739"/>
    <lineage>
        <taxon>Bacteria</taxon>
        <taxon>Bacillati</taxon>
        <taxon>Bacillota</taxon>
        <taxon>Bacilli</taxon>
        <taxon>Lactobacillales</taxon>
        <taxon>Enterococcaceae</taxon>
        <taxon>Vagococcus</taxon>
    </lineage>
</organism>
<evidence type="ECO:0000256" key="11">
    <source>
        <dbReference type="ARBA" id="ARBA00023136"/>
    </source>
</evidence>
<dbReference type="EC" id="2.7.13.3" evidence="3"/>